<evidence type="ECO:0000313" key="3">
    <source>
        <dbReference type="Proteomes" id="UP000294823"/>
    </source>
</evidence>
<sequence length="64" mass="6651">MRDFLSACLVSLALLGAAAPVAAQTARPLLLEGTQTVFQRVLTKPGAQIRSAPQGQVIASMPAF</sequence>
<accession>A0ABY2D1Z3</accession>
<name>A0ABY2D1Z3_9GAMM</name>
<dbReference type="Proteomes" id="UP000294823">
    <property type="component" value="Unassembled WGS sequence"/>
</dbReference>
<comment type="caution">
    <text evidence="2">The sequence shown here is derived from an EMBL/GenBank/DDBJ whole genome shotgun (WGS) entry which is preliminary data.</text>
</comment>
<feature type="non-terminal residue" evidence="2">
    <location>
        <position position="64"/>
    </location>
</feature>
<feature type="chain" id="PRO_5046603290" evidence="1">
    <location>
        <begin position="24"/>
        <end position="64"/>
    </location>
</feature>
<gene>
    <name evidence="2" type="ORF">E0702_17600</name>
</gene>
<keyword evidence="1" id="KW-0732">Signal</keyword>
<evidence type="ECO:0000256" key="1">
    <source>
        <dbReference type="SAM" id="SignalP"/>
    </source>
</evidence>
<evidence type="ECO:0000313" key="2">
    <source>
        <dbReference type="EMBL" id="TDA81829.1"/>
    </source>
</evidence>
<protein>
    <submittedName>
        <fullName evidence="2">VWA domain-containing protein</fullName>
    </submittedName>
</protein>
<dbReference type="RefSeq" id="WP_205742079.1">
    <property type="nucleotide sequence ID" value="NZ_SLTR01000508.1"/>
</dbReference>
<keyword evidence="3" id="KW-1185">Reference proteome</keyword>
<reference evidence="2 3" key="1">
    <citation type="submission" date="2019-03" db="EMBL/GenBank/DDBJ databases">
        <title>Halomonas marinisediminis sp. nov., a moderately halophilic bacterium isolated from the Bohai Gulf.</title>
        <authorList>
            <person name="Ji X."/>
        </authorList>
    </citation>
    <scope>NUCLEOTIDE SEQUENCE [LARGE SCALE GENOMIC DNA]</scope>
    <source>
        <strain evidence="2 3">204</strain>
    </source>
</reference>
<dbReference type="EMBL" id="SLTR01000508">
    <property type="protein sequence ID" value="TDA81829.1"/>
    <property type="molecule type" value="Genomic_DNA"/>
</dbReference>
<organism evidence="2 3">
    <name type="scientific">Halomonas marinisediminis</name>
    <dbReference type="NCBI Taxonomy" id="2546095"/>
    <lineage>
        <taxon>Bacteria</taxon>
        <taxon>Pseudomonadati</taxon>
        <taxon>Pseudomonadota</taxon>
        <taxon>Gammaproteobacteria</taxon>
        <taxon>Oceanospirillales</taxon>
        <taxon>Halomonadaceae</taxon>
        <taxon>Halomonas</taxon>
    </lineage>
</organism>
<feature type="signal peptide" evidence="1">
    <location>
        <begin position="1"/>
        <end position="23"/>
    </location>
</feature>
<proteinExistence type="predicted"/>